<dbReference type="RefSeq" id="WP_175311770.1">
    <property type="nucleotide sequence ID" value="NZ_CBCRYR010000040.1"/>
</dbReference>
<dbReference type="EMBL" id="JABMCH010000062">
    <property type="protein sequence ID" value="NUU47181.1"/>
    <property type="molecule type" value="Genomic_DNA"/>
</dbReference>
<keyword evidence="1" id="KW-1133">Transmembrane helix</keyword>
<proteinExistence type="predicted"/>
<keyword evidence="3" id="KW-1185">Reference proteome</keyword>
<evidence type="ECO:0000256" key="1">
    <source>
        <dbReference type="SAM" id="Phobius"/>
    </source>
</evidence>
<protein>
    <submittedName>
        <fullName evidence="2">DUF4383 domain-containing protein</fullName>
    </submittedName>
</protein>
<feature type="transmembrane region" description="Helical" evidence="1">
    <location>
        <begin position="45"/>
        <end position="69"/>
    </location>
</feature>
<feature type="transmembrane region" description="Helical" evidence="1">
    <location>
        <begin position="112"/>
        <end position="129"/>
    </location>
</feature>
<dbReference type="Pfam" id="PF14325">
    <property type="entry name" value="DUF4383"/>
    <property type="match status" value="1"/>
</dbReference>
<organism evidence="2 3">
    <name type="scientific">Sphingomonas zeae</name>
    <dbReference type="NCBI Taxonomy" id="1646122"/>
    <lineage>
        <taxon>Bacteria</taxon>
        <taxon>Pseudomonadati</taxon>
        <taxon>Pseudomonadota</taxon>
        <taxon>Alphaproteobacteria</taxon>
        <taxon>Sphingomonadales</taxon>
        <taxon>Sphingomonadaceae</taxon>
        <taxon>Sphingomonas</taxon>
    </lineage>
</organism>
<evidence type="ECO:0000313" key="2">
    <source>
        <dbReference type="EMBL" id="NUU47181.1"/>
    </source>
</evidence>
<comment type="caution">
    <text evidence="2">The sequence shown here is derived from an EMBL/GenBank/DDBJ whole genome shotgun (WGS) entry which is preliminary data.</text>
</comment>
<accession>A0A7Y6EHB5</accession>
<dbReference type="Proteomes" id="UP000536441">
    <property type="component" value="Unassembled WGS sequence"/>
</dbReference>
<dbReference type="AlphaFoldDB" id="A0A7Y6EHB5"/>
<keyword evidence="1" id="KW-0812">Transmembrane</keyword>
<gene>
    <name evidence="2" type="ORF">HP438_09360</name>
</gene>
<feature type="transmembrane region" description="Helical" evidence="1">
    <location>
        <begin position="81"/>
        <end position="106"/>
    </location>
</feature>
<sequence length="139" mass="14471">MSARAFATVFGIVFLVAGAAGFVPGLSPTHAHPGVSVTASSRLALGLFPVNILHNLVHLAFGLWGVLAARSVTAAFGYAKGVAIIYAVLTVMGLIPLTATTFGLVPLYGNDIWLHALLALVAGYFGFVHREAVTDTPLR</sequence>
<keyword evidence="1" id="KW-0472">Membrane</keyword>
<reference evidence="2 3" key="1">
    <citation type="submission" date="2020-05" db="EMBL/GenBank/DDBJ databases">
        <title>Genome Sequencing of Type Strains.</title>
        <authorList>
            <person name="Lemaire J.F."/>
            <person name="Inderbitzin P."/>
            <person name="Gregorio O.A."/>
            <person name="Collins S.B."/>
            <person name="Wespe N."/>
            <person name="Knight-Connoni V."/>
        </authorList>
    </citation>
    <scope>NUCLEOTIDE SEQUENCE [LARGE SCALE GENOMIC DNA]</scope>
    <source>
        <strain evidence="2 3">DSM 100049</strain>
    </source>
</reference>
<name>A0A7Y6EHB5_9SPHN</name>
<evidence type="ECO:0000313" key="3">
    <source>
        <dbReference type="Proteomes" id="UP000536441"/>
    </source>
</evidence>